<comment type="caution">
    <text evidence="3">The sequence shown here is derived from an EMBL/GenBank/DDBJ whole genome shotgun (WGS) entry which is preliminary data.</text>
</comment>
<dbReference type="SUPFAM" id="SSF53756">
    <property type="entry name" value="UDP-Glycosyltransferase/glycogen phosphorylase"/>
    <property type="match status" value="1"/>
</dbReference>
<dbReference type="PANTHER" id="PTHR45947">
    <property type="entry name" value="SULFOQUINOVOSYL TRANSFERASE SQD2"/>
    <property type="match status" value="1"/>
</dbReference>
<dbReference type="Gene3D" id="3.40.50.2000">
    <property type="entry name" value="Glycogen Phosphorylase B"/>
    <property type="match status" value="2"/>
</dbReference>
<protein>
    <recommendedName>
        <fullName evidence="5">Glycosyl transferase family 1 domain-containing protein</fullName>
    </recommendedName>
</protein>
<dbReference type="eggNOG" id="COG0438">
    <property type="taxonomic scope" value="Bacteria"/>
</dbReference>
<dbReference type="Pfam" id="PF13439">
    <property type="entry name" value="Glyco_transf_4"/>
    <property type="match status" value="1"/>
</dbReference>
<keyword evidence="4" id="KW-1185">Reference proteome</keyword>
<dbReference type="Pfam" id="PF00534">
    <property type="entry name" value="Glycos_transf_1"/>
    <property type="match status" value="1"/>
</dbReference>
<dbReference type="STRING" id="362418.IW19_06445"/>
<dbReference type="RefSeq" id="WP_035682356.1">
    <property type="nucleotide sequence ID" value="NZ_JPRL01000001.1"/>
</dbReference>
<dbReference type="AlphaFoldDB" id="A0A085ZL80"/>
<dbReference type="OrthoDB" id="823419at2"/>
<proteinExistence type="predicted"/>
<feature type="domain" description="Glycosyl transferase family 1" evidence="1">
    <location>
        <begin position="179"/>
        <end position="345"/>
    </location>
</feature>
<dbReference type="GO" id="GO:0016757">
    <property type="term" value="F:glycosyltransferase activity"/>
    <property type="evidence" value="ECO:0007669"/>
    <property type="project" value="InterPro"/>
</dbReference>
<evidence type="ECO:0000259" key="1">
    <source>
        <dbReference type="Pfam" id="PF00534"/>
    </source>
</evidence>
<name>A0A085ZL80_9FLAO</name>
<feature type="domain" description="Glycosyltransferase subfamily 4-like N-terminal" evidence="2">
    <location>
        <begin position="20"/>
        <end position="166"/>
    </location>
</feature>
<evidence type="ECO:0008006" key="5">
    <source>
        <dbReference type="Google" id="ProtNLM"/>
    </source>
</evidence>
<dbReference type="PANTHER" id="PTHR45947:SF3">
    <property type="entry name" value="SULFOQUINOVOSYL TRANSFERASE SQD2"/>
    <property type="match status" value="1"/>
</dbReference>
<dbReference type="InterPro" id="IPR028098">
    <property type="entry name" value="Glyco_trans_4-like_N"/>
</dbReference>
<sequence>MKTILIAHNYTEGSFAFMSYYLARHLALNGNRVVFISHKPFFIKSFKENLEKGELLVYSWPTEKRPVKISDALWFAKIYIKYKPSVIISHFVNVNITTIVSKILSFGSVKTFPYYHTLSTQIQQDVSSSSLSRKLKKIRKQLLYKGFADSVICPSDLAKEDLKIYFNSSKGIKILNPMRDRFIEKKASNPDVILISYLGRLEPSKGVIDLISAFLEYKNKFKNSKIILNIAGGGILDKQIEELGAHNDAVNIVGPLSYSEIDAYLNKSHYAVIPSKSDNLPTVGLEAMMNQTPLLISNNTGLSSELKDGIECFKFNPNIEEMILMFERVENNDQKHYDMGINARKTFLEKFGIDSYVEAMNQIIQKS</sequence>
<dbReference type="Proteomes" id="UP000028715">
    <property type="component" value="Unassembled WGS sequence"/>
</dbReference>
<dbReference type="CDD" id="cd03801">
    <property type="entry name" value="GT4_PimA-like"/>
    <property type="match status" value="1"/>
</dbReference>
<organism evidence="3 4">
    <name type="scientific">Flavobacterium reichenbachii</name>
    <dbReference type="NCBI Taxonomy" id="362418"/>
    <lineage>
        <taxon>Bacteria</taxon>
        <taxon>Pseudomonadati</taxon>
        <taxon>Bacteroidota</taxon>
        <taxon>Flavobacteriia</taxon>
        <taxon>Flavobacteriales</taxon>
        <taxon>Flavobacteriaceae</taxon>
        <taxon>Flavobacterium</taxon>
    </lineage>
</organism>
<evidence type="ECO:0000313" key="4">
    <source>
        <dbReference type="Proteomes" id="UP000028715"/>
    </source>
</evidence>
<gene>
    <name evidence="3" type="ORF">IW19_06445</name>
</gene>
<accession>A0A085ZL80</accession>
<dbReference type="InterPro" id="IPR050194">
    <property type="entry name" value="Glycosyltransferase_grp1"/>
</dbReference>
<evidence type="ECO:0000313" key="3">
    <source>
        <dbReference type="EMBL" id="KFF05194.1"/>
    </source>
</evidence>
<dbReference type="InterPro" id="IPR001296">
    <property type="entry name" value="Glyco_trans_1"/>
</dbReference>
<reference evidence="3 4" key="1">
    <citation type="submission" date="2014-07" db="EMBL/GenBank/DDBJ databases">
        <title>Genome of Flavobacterium reichenbachii LMG 25512.</title>
        <authorList>
            <person name="Stropko S.J."/>
            <person name="Pipes S.E."/>
            <person name="Newman J.D."/>
        </authorList>
    </citation>
    <scope>NUCLEOTIDE SEQUENCE [LARGE SCALE GENOMIC DNA]</scope>
    <source>
        <strain evidence="3 4">LMG 25512</strain>
    </source>
</reference>
<evidence type="ECO:0000259" key="2">
    <source>
        <dbReference type="Pfam" id="PF13439"/>
    </source>
</evidence>
<dbReference type="EMBL" id="JPRL01000001">
    <property type="protein sequence ID" value="KFF05194.1"/>
    <property type="molecule type" value="Genomic_DNA"/>
</dbReference>